<proteinExistence type="predicted"/>
<reference evidence="1" key="1">
    <citation type="journal article" date="2021" name="Proc. Natl. Acad. Sci. U.S.A.">
        <title>A Catalog of Tens of Thousands of Viruses from Human Metagenomes Reveals Hidden Associations with Chronic Diseases.</title>
        <authorList>
            <person name="Tisza M.J."/>
            <person name="Buck C.B."/>
        </authorList>
    </citation>
    <scope>NUCLEOTIDE SEQUENCE</scope>
    <source>
        <strain evidence="1">Ctz6O13</strain>
    </source>
</reference>
<dbReference type="EMBL" id="BK032843">
    <property type="protein sequence ID" value="DAF63684.1"/>
    <property type="molecule type" value="Genomic_DNA"/>
</dbReference>
<protein>
    <submittedName>
        <fullName evidence="1">Uncharacterized protein</fullName>
    </submittedName>
</protein>
<accession>A0A8S5TK35</accession>
<evidence type="ECO:0000313" key="1">
    <source>
        <dbReference type="EMBL" id="DAF63684.1"/>
    </source>
</evidence>
<sequence>MLFIFQIRYCGIGRGDCFSGTLFFRHLFFFFMMACRS</sequence>
<name>A0A8S5TK35_9CAUD</name>
<organism evidence="1">
    <name type="scientific">Podoviridae sp. ctz6O13</name>
    <dbReference type="NCBI Taxonomy" id="2827757"/>
    <lineage>
        <taxon>Viruses</taxon>
        <taxon>Duplodnaviria</taxon>
        <taxon>Heunggongvirae</taxon>
        <taxon>Uroviricota</taxon>
        <taxon>Caudoviricetes</taxon>
    </lineage>
</organism>